<organism evidence="10">
    <name type="scientific">Lotharella oceanica</name>
    <dbReference type="NCBI Taxonomy" id="641309"/>
    <lineage>
        <taxon>Eukaryota</taxon>
        <taxon>Sar</taxon>
        <taxon>Rhizaria</taxon>
        <taxon>Cercozoa</taxon>
        <taxon>Chlorarachniophyceae</taxon>
        <taxon>Lotharella</taxon>
    </lineage>
</organism>
<evidence type="ECO:0000313" key="10">
    <source>
        <dbReference type="EMBL" id="CAD9767454.1"/>
    </source>
</evidence>
<keyword evidence="2" id="KW-0808">Transferase</keyword>
<keyword evidence="3 7" id="KW-0547">Nucleotide-binding</keyword>
<feature type="domain" description="Protein kinase" evidence="9">
    <location>
        <begin position="9"/>
        <end position="282"/>
    </location>
</feature>
<dbReference type="SMART" id="SM00220">
    <property type="entry name" value="S_TKc"/>
    <property type="match status" value="1"/>
</dbReference>
<dbReference type="InterPro" id="IPR011009">
    <property type="entry name" value="Kinase-like_dom_sf"/>
</dbReference>
<evidence type="ECO:0000256" key="5">
    <source>
        <dbReference type="ARBA" id="ARBA00022840"/>
    </source>
</evidence>
<evidence type="ECO:0000256" key="1">
    <source>
        <dbReference type="ARBA" id="ARBA00022527"/>
    </source>
</evidence>
<dbReference type="PROSITE" id="PS50011">
    <property type="entry name" value="PROTEIN_KINASE_DOM"/>
    <property type="match status" value="1"/>
</dbReference>
<dbReference type="PROSITE" id="PS00108">
    <property type="entry name" value="PROTEIN_KINASE_ST"/>
    <property type="match status" value="1"/>
</dbReference>
<dbReference type="EMBL" id="HBHP01018848">
    <property type="protein sequence ID" value="CAD9767454.1"/>
    <property type="molecule type" value="Transcribed_RNA"/>
</dbReference>
<reference evidence="10" key="1">
    <citation type="submission" date="2021-01" db="EMBL/GenBank/DDBJ databases">
        <authorList>
            <person name="Corre E."/>
            <person name="Pelletier E."/>
            <person name="Niang G."/>
            <person name="Scheremetjew M."/>
            <person name="Finn R."/>
            <person name="Kale V."/>
            <person name="Holt S."/>
            <person name="Cochrane G."/>
            <person name="Meng A."/>
            <person name="Brown T."/>
            <person name="Cohen L."/>
        </authorList>
    </citation>
    <scope>NUCLEOTIDE SEQUENCE</scope>
    <source>
        <strain evidence="10">CCMP622</strain>
    </source>
</reference>
<dbReference type="AlphaFoldDB" id="A0A7S2TTP7"/>
<dbReference type="InterPro" id="IPR030616">
    <property type="entry name" value="Aur-like"/>
</dbReference>
<evidence type="ECO:0000256" key="8">
    <source>
        <dbReference type="PIRSR" id="PIRSR630616-3"/>
    </source>
</evidence>
<feature type="binding site" evidence="7">
    <location>
        <position position="38"/>
    </location>
    <ligand>
        <name>ATP</name>
        <dbReference type="ChEBI" id="CHEBI:30616"/>
    </ligand>
</feature>
<evidence type="ECO:0000256" key="6">
    <source>
        <dbReference type="PIRSR" id="PIRSR630616-1"/>
    </source>
</evidence>
<keyword evidence="5 7" id="KW-0067">ATP-binding</keyword>
<dbReference type="SUPFAM" id="SSF56112">
    <property type="entry name" value="Protein kinase-like (PK-like)"/>
    <property type="match status" value="1"/>
</dbReference>
<sequence>MPMKHIGDYAIVRELGSGASCKVLLGEQNDTGRKVAVKFFRKSKEGKESFWRERTALRRISHPNVISLNPADEKFNSSPEAKDRPVLVLPFASKGDLLDLITKNGPLDEPIARTIFKQITDGLGACHGAGVIHRDLKPENILLDESYTPIICDFGFSALRPPKSSDQVEHYRKSTMLTKAGSIGYMAPEMVEGKAAHGELCDLWSLGVCAFVMIAGFPPYAAPRTKDFWYRKLIEGDFQIFWRAHGRHAKFSDDFKQMLESLLCRDPSQRKSLSDVLKSKWLSGKHASKEEVAFAFTK</sequence>
<dbReference type="InterPro" id="IPR008271">
    <property type="entry name" value="Ser/Thr_kinase_AS"/>
</dbReference>
<proteinExistence type="predicted"/>
<dbReference type="GO" id="GO:0004674">
    <property type="term" value="F:protein serine/threonine kinase activity"/>
    <property type="evidence" value="ECO:0007669"/>
    <property type="project" value="UniProtKB-KW"/>
</dbReference>
<evidence type="ECO:0000259" key="9">
    <source>
        <dbReference type="PROSITE" id="PS50011"/>
    </source>
</evidence>
<feature type="binding site" evidence="7">
    <location>
        <position position="153"/>
    </location>
    <ligand>
        <name>ATP</name>
        <dbReference type="ChEBI" id="CHEBI:30616"/>
    </ligand>
</feature>
<dbReference type="InterPro" id="IPR000719">
    <property type="entry name" value="Prot_kinase_dom"/>
</dbReference>
<dbReference type="GO" id="GO:0005524">
    <property type="term" value="F:ATP binding"/>
    <property type="evidence" value="ECO:0007669"/>
    <property type="project" value="UniProtKB-KW"/>
</dbReference>
<name>A0A7S2TTP7_9EUKA</name>
<feature type="binding site" evidence="7">
    <location>
        <begin position="139"/>
        <end position="140"/>
    </location>
    <ligand>
        <name>ATP</name>
        <dbReference type="ChEBI" id="CHEBI:30616"/>
    </ligand>
</feature>
<protein>
    <recommendedName>
        <fullName evidence="9">Protein kinase domain-containing protein</fullName>
    </recommendedName>
</protein>
<feature type="active site" description="Proton acceptor" evidence="6">
    <location>
        <position position="135"/>
    </location>
</feature>
<dbReference type="PIRSF" id="PIRSF000654">
    <property type="entry name" value="Integrin-linked_kinase"/>
    <property type="match status" value="1"/>
</dbReference>
<evidence type="ECO:0000256" key="2">
    <source>
        <dbReference type="ARBA" id="ARBA00022679"/>
    </source>
</evidence>
<keyword evidence="4" id="KW-0418">Kinase</keyword>
<evidence type="ECO:0000256" key="3">
    <source>
        <dbReference type="ARBA" id="ARBA00022741"/>
    </source>
</evidence>
<dbReference type="Pfam" id="PF00069">
    <property type="entry name" value="Pkinase"/>
    <property type="match status" value="1"/>
</dbReference>
<keyword evidence="1" id="KW-0723">Serine/threonine-protein kinase</keyword>
<dbReference type="Gene3D" id="1.10.510.10">
    <property type="entry name" value="Transferase(Phosphotransferase) domain 1"/>
    <property type="match status" value="1"/>
</dbReference>
<feature type="cross-link" description="Glycyl lysine isopeptide (Lys-Gly) (interchain with G-Cter in SUMO2)" evidence="8">
    <location>
        <position position="137"/>
    </location>
</feature>
<gene>
    <name evidence="10" type="ORF">LSP00402_LOCUS11711</name>
</gene>
<evidence type="ECO:0000256" key="4">
    <source>
        <dbReference type="ARBA" id="ARBA00022777"/>
    </source>
</evidence>
<evidence type="ECO:0000256" key="7">
    <source>
        <dbReference type="PIRSR" id="PIRSR630616-2"/>
    </source>
</evidence>
<dbReference type="PANTHER" id="PTHR24350">
    <property type="entry name" value="SERINE/THREONINE-PROTEIN KINASE IAL-RELATED"/>
    <property type="match status" value="1"/>
</dbReference>
<accession>A0A7S2TTP7</accession>